<comment type="subcellular location">
    <subcellularLocation>
        <location evidence="2">Secreted</location>
        <location evidence="2">Extracellular space</location>
    </subcellularLocation>
</comment>
<keyword evidence="11" id="KW-0624">Polysaccharide degradation</keyword>
<dbReference type="CDD" id="cd02877">
    <property type="entry name" value="GH18_hevamine_XipI_class_III"/>
    <property type="match status" value="1"/>
</dbReference>
<evidence type="ECO:0000256" key="7">
    <source>
        <dbReference type="ARBA" id="ARBA00023024"/>
    </source>
</evidence>
<keyword evidence="5" id="KW-0964">Secreted</keyword>
<dbReference type="PANTHER" id="PTHR45708:SF31">
    <property type="entry name" value="III ACIDIC ENDOCHITINASE, PUTATIVE-RELATED"/>
    <property type="match status" value="1"/>
</dbReference>
<evidence type="ECO:0000256" key="1">
    <source>
        <dbReference type="ARBA" id="ARBA00000822"/>
    </source>
</evidence>
<keyword evidence="9" id="KW-0119">Carbohydrate metabolism</keyword>
<organism evidence="15 16">
    <name type="scientific">Trifolium subterraneum</name>
    <name type="common">Subterranean clover</name>
    <dbReference type="NCBI Taxonomy" id="3900"/>
    <lineage>
        <taxon>Eukaryota</taxon>
        <taxon>Viridiplantae</taxon>
        <taxon>Streptophyta</taxon>
        <taxon>Embryophyta</taxon>
        <taxon>Tracheophyta</taxon>
        <taxon>Spermatophyta</taxon>
        <taxon>Magnoliopsida</taxon>
        <taxon>eudicotyledons</taxon>
        <taxon>Gunneridae</taxon>
        <taxon>Pentapetalae</taxon>
        <taxon>rosids</taxon>
        <taxon>fabids</taxon>
        <taxon>Fabales</taxon>
        <taxon>Fabaceae</taxon>
        <taxon>Papilionoideae</taxon>
        <taxon>50 kb inversion clade</taxon>
        <taxon>NPAAA clade</taxon>
        <taxon>Hologalegina</taxon>
        <taxon>IRL clade</taxon>
        <taxon>Trifolieae</taxon>
        <taxon>Trifolium</taxon>
    </lineage>
</organism>
<evidence type="ECO:0000256" key="5">
    <source>
        <dbReference type="ARBA" id="ARBA00022525"/>
    </source>
</evidence>
<evidence type="ECO:0000256" key="6">
    <source>
        <dbReference type="ARBA" id="ARBA00022801"/>
    </source>
</evidence>
<gene>
    <name evidence="15" type="ORF">TSUD_395960</name>
</gene>
<dbReference type="InterPro" id="IPR017853">
    <property type="entry name" value="GH"/>
</dbReference>
<dbReference type="FunFam" id="3.20.20.80:FF:000015">
    <property type="entry name" value="Acidic endochitinase SE2"/>
    <property type="match status" value="1"/>
</dbReference>
<dbReference type="GO" id="GO:0006032">
    <property type="term" value="P:chitin catabolic process"/>
    <property type="evidence" value="ECO:0007669"/>
    <property type="project" value="UniProtKB-KW"/>
</dbReference>
<dbReference type="InterPro" id="IPR001223">
    <property type="entry name" value="Glyco_hydro18_cat"/>
</dbReference>
<keyword evidence="6 13" id="KW-0378">Hydrolase</keyword>
<evidence type="ECO:0000256" key="4">
    <source>
        <dbReference type="ARBA" id="ARBA00012729"/>
    </source>
</evidence>
<evidence type="ECO:0000256" key="12">
    <source>
        <dbReference type="ARBA" id="ARBA00073139"/>
    </source>
</evidence>
<dbReference type="GO" id="GO:0008843">
    <property type="term" value="F:endochitinase activity"/>
    <property type="evidence" value="ECO:0007669"/>
    <property type="project" value="UniProtKB-EC"/>
</dbReference>
<comment type="similarity">
    <text evidence="3">Belongs to the glycosyl hydrolase 18 family. Chitinase class II subfamily.</text>
</comment>
<dbReference type="EMBL" id="DF973711">
    <property type="protein sequence ID" value="GAU38342.1"/>
    <property type="molecule type" value="Genomic_DNA"/>
</dbReference>
<dbReference type="Proteomes" id="UP000242715">
    <property type="component" value="Unassembled WGS sequence"/>
</dbReference>
<keyword evidence="7" id="KW-0146">Chitin degradation</keyword>
<dbReference type="Pfam" id="PF00704">
    <property type="entry name" value="Glyco_hydro_18"/>
    <property type="match status" value="1"/>
</dbReference>
<dbReference type="InterPro" id="IPR050542">
    <property type="entry name" value="Glycosyl_Hydrlase18_Chitinase"/>
</dbReference>
<evidence type="ECO:0000313" key="15">
    <source>
        <dbReference type="EMBL" id="GAU38342.1"/>
    </source>
</evidence>
<dbReference type="GO" id="GO:0000272">
    <property type="term" value="P:polysaccharide catabolic process"/>
    <property type="evidence" value="ECO:0007669"/>
    <property type="project" value="UniProtKB-KW"/>
</dbReference>
<comment type="catalytic activity">
    <reaction evidence="1">
        <text>Random endo-hydrolysis of N-acetyl-beta-D-glucosaminide (1-&gt;4)-beta-linkages in chitin and chitodextrins.</text>
        <dbReference type="EC" id="3.2.1.14"/>
    </reaction>
</comment>
<dbReference type="InterPro" id="IPR045321">
    <property type="entry name" value="Cts1-like"/>
</dbReference>
<accession>A0A2Z6NP79</accession>
<dbReference type="PANTHER" id="PTHR45708">
    <property type="entry name" value="ENDOCHITINASE"/>
    <property type="match status" value="1"/>
</dbReference>
<dbReference type="InterPro" id="IPR001579">
    <property type="entry name" value="Glyco_hydro_18_chit_AS"/>
</dbReference>
<evidence type="ECO:0000313" key="16">
    <source>
        <dbReference type="Proteomes" id="UP000242715"/>
    </source>
</evidence>
<evidence type="ECO:0000256" key="10">
    <source>
        <dbReference type="ARBA" id="ARBA00023295"/>
    </source>
</evidence>
<keyword evidence="8" id="KW-1015">Disulfide bond</keyword>
<dbReference type="Gene3D" id="3.20.20.80">
    <property type="entry name" value="Glycosidases"/>
    <property type="match status" value="1"/>
</dbReference>
<keyword evidence="16" id="KW-1185">Reference proteome</keyword>
<sequence>MSSFTVKASSSDGGIAIYWGQNGNEGTLTSTCDTGNFKIVLLAFLNQFGNGNPPKWNFAGHCGDWSPCTQLEPEIKHCQQNGVKIFLSLGGAVGPYSLSSPNDAKNVADYLYTNFLSGQFGPLGSVTLDGIDFDIEASTLYWDDLARHLDNQRKQDRYFYLSAAPQCVIPDQYLDKAIKTGLFDYLLVQFYNNPPCQYNTATGDATLLLQSWDAWTSLILPNNTLFMGLPASPDAAPSGGYIPPNDLITKVLPYIKETPNYGGIMLWDRYHDVGNDYSNQIVGYVKQSAFRFVTLISKAIVGSVSEALNAIFPN</sequence>
<proteinExistence type="inferred from homology"/>
<name>A0A2Z6NP79_TRISU</name>
<dbReference type="EC" id="3.2.1.14" evidence="4"/>
<dbReference type="SUPFAM" id="SSF51445">
    <property type="entry name" value="(Trans)glycosidases"/>
    <property type="match status" value="1"/>
</dbReference>
<dbReference type="AlphaFoldDB" id="A0A2Z6NP79"/>
<evidence type="ECO:0000259" key="14">
    <source>
        <dbReference type="PROSITE" id="PS51910"/>
    </source>
</evidence>
<protein>
    <recommendedName>
        <fullName evidence="12">Acidic endochitinase</fullName>
        <ecNumber evidence="4">3.2.1.14</ecNumber>
    </recommendedName>
</protein>
<feature type="domain" description="GH18" evidence="14">
    <location>
        <begin position="13"/>
        <end position="288"/>
    </location>
</feature>
<dbReference type="GO" id="GO:0005576">
    <property type="term" value="C:extracellular region"/>
    <property type="evidence" value="ECO:0007669"/>
    <property type="project" value="UniProtKB-SubCell"/>
</dbReference>
<dbReference type="PROSITE" id="PS01095">
    <property type="entry name" value="GH18_1"/>
    <property type="match status" value="1"/>
</dbReference>
<evidence type="ECO:0000256" key="2">
    <source>
        <dbReference type="ARBA" id="ARBA00004239"/>
    </source>
</evidence>
<evidence type="ECO:0000256" key="13">
    <source>
        <dbReference type="RuleBase" id="RU000489"/>
    </source>
</evidence>
<keyword evidence="10 13" id="KW-0326">Glycosidase</keyword>
<evidence type="ECO:0000256" key="3">
    <source>
        <dbReference type="ARBA" id="ARBA00009121"/>
    </source>
</evidence>
<dbReference type="OrthoDB" id="1357668at2759"/>
<reference evidence="16" key="1">
    <citation type="journal article" date="2017" name="Front. Plant Sci.">
        <title>Climate Clever Clovers: New Paradigm to Reduce the Environmental Footprint of Ruminants by Breeding Low Methanogenic Forages Utilizing Haplotype Variation.</title>
        <authorList>
            <person name="Kaur P."/>
            <person name="Appels R."/>
            <person name="Bayer P.E."/>
            <person name="Keeble-Gagnere G."/>
            <person name="Wang J."/>
            <person name="Hirakawa H."/>
            <person name="Shirasawa K."/>
            <person name="Vercoe P."/>
            <person name="Stefanova K."/>
            <person name="Durmic Z."/>
            <person name="Nichols P."/>
            <person name="Revell C."/>
            <person name="Isobe S.N."/>
            <person name="Edwards D."/>
            <person name="Erskine W."/>
        </authorList>
    </citation>
    <scope>NUCLEOTIDE SEQUENCE [LARGE SCALE GENOMIC DNA]</scope>
    <source>
        <strain evidence="16">cv. Daliak</strain>
    </source>
</reference>
<dbReference type="PROSITE" id="PS51910">
    <property type="entry name" value="GH18_2"/>
    <property type="match status" value="1"/>
</dbReference>
<evidence type="ECO:0000256" key="11">
    <source>
        <dbReference type="ARBA" id="ARBA00023326"/>
    </source>
</evidence>
<evidence type="ECO:0000256" key="8">
    <source>
        <dbReference type="ARBA" id="ARBA00023157"/>
    </source>
</evidence>
<evidence type="ECO:0000256" key="9">
    <source>
        <dbReference type="ARBA" id="ARBA00023277"/>
    </source>
</evidence>